<evidence type="ECO:0000256" key="6">
    <source>
        <dbReference type="RuleBase" id="RU362125"/>
    </source>
</evidence>
<dbReference type="Pfam" id="PF02770">
    <property type="entry name" value="Acyl-CoA_dh_M"/>
    <property type="match status" value="1"/>
</dbReference>
<feature type="domain" description="Acyl-CoA dehydrogenase/oxidase N-terminal" evidence="9">
    <location>
        <begin position="10"/>
        <end position="123"/>
    </location>
</feature>
<dbReference type="Proteomes" id="UP000284605">
    <property type="component" value="Unassembled WGS sequence"/>
</dbReference>
<dbReference type="Gene3D" id="1.20.140.10">
    <property type="entry name" value="Butyryl-CoA Dehydrogenase, subunit A, domain 3"/>
    <property type="match status" value="1"/>
</dbReference>
<dbReference type="PIRSF" id="PIRSF016578">
    <property type="entry name" value="HsaA"/>
    <property type="match status" value="1"/>
</dbReference>
<dbReference type="InterPro" id="IPR037069">
    <property type="entry name" value="AcylCoA_DH/ox_N_sf"/>
</dbReference>
<evidence type="ECO:0000256" key="5">
    <source>
        <dbReference type="ARBA" id="ARBA00023002"/>
    </source>
</evidence>
<dbReference type="InterPro" id="IPR013786">
    <property type="entry name" value="AcylCoA_DH/ox_N"/>
</dbReference>
<proteinExistence type="inferred from homology"/>
<evidence type="ECO:0000259" key="7">
    <source>
        <dbReference type="Pfam" id="PF00441"/>
    </source>
</evidence>
<comment type="caution">
    <text evidence="10">The sequence shown here is derived from an EMBL/GenBank/DDBJ whole genome shotgun (WGS) entry which is preliminary data.</text>
</comment>
<dbReference type="Pfam" id="PF00441">
    <property type="entry name" value="Acyl-CoA_dh_1"/>
    <property type="match status" value="1"/>
</dbReference>
<sequence length="383" mass="41930">MIDLDSTFLTEEHRMLRGQLRRFVETEVMPAAKAWEKAGQIPAEAFRRMGELGFLGLSMPVEYGGSGFDTLGSVVFGEELGRSGFGGFGASVTDHADIAAPMIRRNGSAEQCARYLPGIIAGERICALGVTEPGGGSDLIRMKTSARKDGDSYILNGQKTFITNAYCGDLFVVVARTDPEAKGATGFSIFLVEKGTPGFSIGARFEKTGWQCADMSDLFFTDCRVPAANLLGEEHRGFYLMMQGIEHERLSIGSQCLGLAERAIEITLRWLKERPAYRGMLWDLQSIRHDMAQMSSELAAAKLLVYHAAAKKSRGESARMEATMVKALVPELLKRAVDKCVQLHGGMGYMREAEIERIWRDTRPHSLGGGASAVMLDEVAKLL</sequence>
<comment type="similarity">
    <text evidence="2 6">Belongs to the acyl-CoA dehydrogenase family.</text>
</comment>
<dbReference type="InterPro" id="IPR006089">
    <property type="entry name" value="Acyl-CoA_DH_CS"/>
</dbReference>
<evidence type="ECO:0000256" key="3">
    <source>
        <dbReference type="ARBA" id="ARBA00022630"/>
    </source>
</evidence>
<dbReference type="Gene3D" id="1.10.540.10">
    <property type="entry name" value="Acyl-CoA dehydrogenase/oxidase, N-terminal domain"/>
    <property type="match status" value="1"/>
</dbReference>
<accession>A0A418VTW4</accession>
<dbReference type="OrthoDB" id="5510711at2"/>
<evidence type="ECO:0000313" key="11">
    <source>
        <dbReference type="Proteomes" id="UP000284605"/>
    </source>
</evidence>
<dbReference type="SUPFAM" id="SSF47203">
    <property type="entry name" value="Acyl-CoA dehydrogenase C-terminal domain-like"/>
    <property type="match status" value="1"/>
</dbReference>
<dbReference type="SUPFAM" id="SSF56645">
    <property type="entry name" value="Acyl-CoA dehydrogenase NM domain-like"/>
    <property type="match status" value="1"/>
</dbReference>
<dbReference type="AlphaFoldDB" id="A0A418VTW4"/>
<dbReference type="RefSeq" id="WP_119782646.1">
    <property type="nucleotide sequence ID" value="NZ_QYUK01000016.1"/>
</dbReference>
<dbReference type="InterPro" id="IPR009075">
    <property type="entry name" value="AcylCo_DH/oxidase_C"/>
</dbReference>
<keyword evidence="3 6" id="KW-0285">Flavoprotein</keyword>
<feature type="domain" description="Acyl-CoA oxidase/dehydrogenase middle" evidence="8">
    <location>
        <begin position="127"/>
        <end position="223"/>
    </location>
</feature>
<evidence type="ECO:0000259" key="9">
    <source>
        <dbReference type="Pfam" id="PF02771"/>
    </source>
</evidence>
<evidence type="ECO:0000256" key="4">
    <source>
        <dbReference type="ARBA" id="ARBA00022827"/>
    </source>
</evidence>
<dbReference type="GO" id="GO:0003995">
    <property type="term" value="F:acyl-CoA dehydrogenase activity"/>
    <property type="evidence" value="ECO:0007669"/>
    <property type="project" value="InterPro"/>
</dbReference>
<organism evidence="10 11">
    <name type="scientific">Oleomonas cavernae</name>
    <dbReference type="NCBI Taxonomy" id="2320859"/>
    <lineage>
        <taxon>Bacteria</taxon>
        <taxon>Pseudomonadati</taxon>
        <taxon>Pseudomonadota</taxon>
        <taxon>Alphaproteobacteria</taxon>
        <taxon>Acetobacterales</taxon>
        <taxon>Acetobacteraceae</taxon>
        <taxon>Oleomonas</taxon>
    </lineage>
</organism>
<dbReference type="PANTHER" id="PTHR43884:SF12">
    <property type="entry name" value="ISOVALERYL-COA DEHYDROGENASE, MITOCHONDRIAL-RELATED"/>
    <property type="match status" value="1"/>
</dbReference>
<dbReference type="PANTHER" id="PTHR43884">
    <property type="entry name" value="ACYL-COA DEHYDROGENASE"/>
    <property type="match status" value="1"/>
</dbReference>
<dbReference type="Gene3D" id="2.40.110.10">
    <property type="entry name" value="Butyryl-CoA Dehydrogenase, subunit A, domain 2"/>
    <property type="match status" value="1"/>
</dbReference>
<dbReference type="FunFam" id="2.40.110.10:FF:000002">
    <property type="entry name" value="Acyl-CoA dehydrogenase fadE12"/>
    <property type="match status" value="1"/>
</dbReference>
<evidence type="ECO:0000256" key="1">
    <source>
        <dbReference type="ARBA" id="ARBA00001974"/>
    </source>
</evidence>
<gene>
    <name evidence="10" type="ORF">D3874_26115</name>
</gene>
<name>A0A418VTW4_9PROT</name>
<reference evidence="10 11" key="1">
    <citation type="submission" date="2018-09" db="EMBL/GenBank/DDBJ databases">
        <authorList>
            <person name="Zhu H."/>
        </authorList>
    </citation>
    <scope>NUCLEOTIDE SEQUENCE [LARGE SCALE GENOMIC DNA]</scope>
    <source>
        <strain evidence="10 11">K1W22B-8</strain>
    </source>
</reference>
<dbReference type="InterPro" id="IPR006091">
    <property type="entry name" value="Acyl-CoA_Oxase/DH_mid-dom"/>
</dbReference>
<dbReference type="EMBL" id="QYUK01000016">
    <property type="protein sequence ID" value="RJF80595.1"/>
    <property type="molecule type" value="Genomic_DNA"/>
</dbReference>
<dbReference type="Pfam" id="PF02771">
    <property type="entry name" value="Acyl-CoA_dh_N"/>
    <property type="match status" value="1"/>
</dbReference>
<keyword evidence="5 6" id="KW-0560">Oxidoreductase</keyword>
<dbReference type="InterPro" id="IPR036250">
    <property type="entry name" value="AcylCo_DH-like_C"/>
</dbReference>
<dbReference type="InterPro" id="IPR046373">
    <property type="entry name" value="Acyl-CoA_Oxase/DH_mid-dom_sf"/>
</dbReference>
<comment type="cofactor">
    <cofactor evidence="1 6">
        <name>FAD</name>
        <dbReference type="ChEBI" id="CHEBI:57692"/>
    </cofactor>
</comment>
<feature type="domain" description="Acyl-CoA dehydrogenase/oxidase C-terminal" evidence="7">
    <location>
        <begin position="236"/>
        <end position="381"/>
    </location>
</feature>
<evidence type="ECO:0000259" key="8">
    <source>
        <dbReference type="Pfam" id="PF02770"/>
    </source>
</evidence>
<dbReference type="GO" id="GO:0050660">
    <property type="term" value="F:flavin adenine dinucleotide binding"/>
    <property type="evidence" value="ECO:0007669"/>
    <property type="project" value="InterPro"/>
</dbReference>
<keyword evidence="11" id="KW-1185">Reference proteome</keyword>
<keyword evidence="4 6" id="KW-0274">FAD</keyword>
<evidence type="ECO:0000313" key="10">
    <source>
        <dbReference type="EMBL" id="RJF80595.1"/>
    </source>
</evidence>
<dbReference type="InterPro" id="IPR009100">
    <property type="entry name" value="AcylCoA_DH/oxidase_NM_dom_sf"/>
</dbReference>
<dbReference type="PROSITE" id="PS00073">
    <property type="entry name" value="ACYL_COA_DH_2"/>
    <property type="match status" value="1"/>
</dbReference>
<protein>
    <submittedName>
        <fullName evidence="10">Acyl-CoA dehydrogenase</fullName>
    </submittedName>
</protein>
<evidence type="ECO:0000256" key="2">
    <source>
        <dbReference type="ARBA" id="ARBA00009347"/>
    </source>
</evidence>